<gene>
    <name evidence="1" type="ORF">TIFTF001_025001</name>
</gene>
<organism evidence="1 2">
    <name type="scientific">Ficus carica</name>
    <name type="common">Common fig</name>
    <dbReference type="NCBI Taxonomy" id="3494"/>
    <lineage>
        <taxon>Eukaryota</taxon>
        <taxon>Viridiplantae</taxon>
        <taxon>Streptophyta</taxon>
        <taxon>Embryophyta</taxon>
        <taxon>Tracheophyta</taxon>
        <taxon>Spermatophyta</taxon>
        <taxon>Magnoliopsida</taxon>
        <taxon>eudicotyledons</taxon>
        <taxon>Gunneridae</taxon>
        <taxon>Pentapetalae</taxon>
        <taxon>rosids</taxon>
        <taxon>fabids</taxon>
        <taxon>Rosales</taxon>
        <taxon>Moraceae</taxon>
        <taxon>Ficeae</taxon>
        <taxon>Ficus</taxon>
    </lineage>
</organism>
<dbReference type="EMBL" id="BTGU01000060">
    <property type="protein sequence ID" value="GMN55877.1"/>
    <property type="molecule type" value="Genomic_DNA"/>
</dbReference>
<comment type="caution">
    <text evidence="1">The sequence shown here is derived from an EMBL/GenBank/DDBJ whole genome shotgun (WGS) entry which is preliminary data.</text>
</comment>
<keyword evidence="2" id="KW-1185">Reference proteome</keyword>
<dbReference type="AlphaFoldDB" id="A0AA88AM84"/>
<reference evidence="1" key="1">
    <citation type="submission" date="2023-07" db="EMBL/GenBank/DDBJ databases">
        <title>draft genome sequence of fig (Ficus carica).</title>
        <authorList>
            <person name="Takahashi T."/>
            <person name="Nishimura K."/>
        </authorList>
    </citation>
    <scope>NUCLEOTIDE SEQUENCE</scope>
</reference>
<protein>
    <submittedName>
        <fullName evidence="1">Uncharacterized protein</fullName>
    </submittedName>
</protein>
<accession>A0AA88AM84</accession>
<sequence>MNMNDYVSGHHHEDDNHVAENGQRDVDAMAAMAVSATCTWRRNRRRDPVPMHNSSLTGRMRVGDPLHKDYARDCMPVSGNVDVNADYVFDDIASGTGPSTGPQQHDTRMDAMNRVREMMADDMWDIFQSAPWYKTM</sequence>
<name>A0AA88AM84_FICCA</name>
<evidence type="ECO:0000313" key="2">
    <source>
        <dbReference type="Proteomes" id="UP001187192"/>
    </source>
</evidence>
<evidence type="ECO:0000313" key="1">
    <source>
        <dbReference type="EMBL" id="GMN55877.1"/>
    </source>
</evidence>
<dbReference type="Proteomes" id="UP001187192">
    <property type="component" value="Unassembled WGS sequence"/>
</dbReference>
<proteinExistence type="predicted"/>